<keyword evidence="4" id="KW-0028">Amino-acid biosynthesis</keyword>
<reference evidence="9 10" key="1">
    <citation type="submission" date="2012-10" db="EMBL/GenBank/DDBJ databases">
        <title>Genome sequence of Variovorax paradoxus B4.</title>
        <authorList>
            <person name="Schuldes J."/>
            <person name="Brandt U."/>
            <person name="Hiessl S."/>
            <person name="Wuebbeler J.H."/>
            <person name="Thuermer A."/>
            <person name="Steinbuechel A."/>
            <person name="Daniel R."/>
        </authorList>
    </citation>
    <scope>NUCLEOTIDE SEQUENCE [LARGE SCALE GENOMIC DNA]</scope>
    <source>
        <strain evidence="9 10">B4</strain>
    </source>
</reference>
<dbReference type="InterPro" id="IPR022761">
    <property type="entry name" value="Fumarate_lyase_N"/>
</dbReference>
<name>T1X5W0_VARPD</name>
<evidence type="ECO:0000256" key="1">
    <source>
        <dbReference type="ARBA" id="ARBA00000985"/>
    </source>
</evidence>
<keyword evidence="6" id="KW-0732">Signal</keyword>
<dbReference type="Proteomes" id="UP000016223">
    <property type="component" value="Chromosome 1"/>
</dbReference>
<gene>
    <name evidence="9" type="ORF">VAPA_1c07110</name>
</gene>
<dbReference type="SUPFAM" id="SSF48557">
    <property type="entry name" value="L-aspartase-like"/>
    <property type="match status" value="1"/>
</dbReference>
<organism evidence="9 10">
    <name type="scientific">Variovorax paradoxus B4</name>
    <dbReference type="NCBI Taxonomy" id="1246301"/>
    <lineage>
        <taxon>Bacteria</taxon>
        <taxon>Pseudomonadati</taxon>
        <taxon>Pseudomonadota</taxon>
        <taxon>Betaproteobacteria</taxon>
        <taxon>Burkholderiales</taxon>
        <taxon>Comamonadaceae</taxon>
        <taxon>Variovorax</taxon>
    </lineage>
</organism>
<dbReference type="OrthoDB" id="9769623at2"/>
<comment type="pathway">
    <text evidence="2">Amino-acid biosynthesis; L-arginine biosynthesis; L-arginine from L-ornithine and carbamoyl phosphate: step 3/3.</text>
</comment>
<sequence length="533" mass="58249">MKSMAVFISACIALASMVQAPARAADTGDTACRTTAECQAQVERIKGGATSDATSAQSKAQDFFYWVGRINMASTVVNVEQGIIPAPLASKIAAGVAHSIDQAGKPGGRRPTDVLQIEKLITDQAGPEATLIHSGRSRQDIHATLYAAQLRTELLDFNDALNEVRTRLLASAAKNVETFVPAYTNGVQAMPISYAHYLLAFADSFGRDAERLQQVYVRVNRSALGTAVLSNSSWLLDRRRLASLLGFDALLVNSLDAGQISTYDIPIEAANLAGSSAIRVGAFMQDVHVQYHQVRPWLLLAPGKTYTSSAMPQKANPGVIQNARGKASDVVGAAQMVTLRAHNVTPGMTDYKNAWSPAGAKTFVQAVDMMKQFADVLDSLRIDPKRSLEELDAEWTTSMELAETLQRTNRIPFRVGHHFASEVVVYARAKDLKPKEFPYAEAVRIYAEAGRKYQLTELKLPLDEIAFRQALSAENMVRTRVGIGGPQPEEVRRMLAEANDLLAQDRAWVSERRAKLTQADASLNQAFFSLIKR</sequence>
<dbReference type="InterPro" id="IPR029419">
    <property type="entry name" value="Arg_succ_lyase_C"/>
</dbReference>
<dbReference type="GO" id="GO:0005829">
    <property type="term" value="C:cytosol"/>
    <property type="evidence" value="ECO:0007669"/>
    <property type="project" value="TreeGrafter"/>
</dbReference>
<dbReference type="PANTHER" id="PTHR43814:SF1">
    <property type="entry name" value="ARGININOSUCCINATE LYASE"/>
    <property type="match status" value="1"/>
</dbReference>
<evidence type="ECO:0000259" key="7">
    <source>
        <dbReference type="Pfam" id="PF00206"/>
    </source>
</evidence>
<dbReference type="InterPro" id="IPR000362">
    <property type="entry name" value="Fumarate_lyase_fam"/>
</dbReference>
<dbReference type="PANTHER" id="PTHR43814">
    <property type="entry name" value="ARGININOSUCCINATE LYASE"/>
    <property type="match status" value="1"/>
</dbReference>
<dbReference type="EMBL" id="CP003911">
    <property type="protein sequence ID" value="AGU47841.1"/>
    <property type="molecule type" value="Genomic_DNA"/>
</dbReference>
<feature type="domain" description="Fumarate lyase N-terminal" evidence="7">
    <location>
        <begin position="127"/>
        <end position="332"/>
    </location>
</feature>
<dbReference type="PRINTS" id="PR00149">
    <property type="entry name" value="FUMRATELYASE"/>
</dbReference>
<keyword evidence="5 9" id="KW-0456">Lyase</keyword>
<evidence type="ECO:0000313" key="10">
    <source>
        <dbReference type="Proteomes" id="UP000016223"/>
    </source>
</evidence>
<dbReference type="PATRIC" id="fig|1246301.3.peg.730"/>
<feature type="signal peptide" evidence="6">
    <location>
        <begin position="1"/>
        <end position="24"/>
    </location>
</feature>
<accession>T1X5W0</accession>
<dbReference type="Pfam" id="PF14698">
    <property type="entry name" value="ASL_C2"/>
    <property type="match status" value="1"/>
</dbReference>
<evidence type="ECO:0000256" key="2">
    <source>
        <dbReference type="ARBA" id="ARBA00004941"/>
    </source>
</evidence>
<dbReference type="CDD" id="cd01359">
    <property type="entry name" value="Argininosuccinate_lyase"/>
    <property type="match status" value="1"/>
</dbReference>
<dbReference type="RefSeq" id="WP_021005399.1">
    <property type="nucleotide sequence ID" value="NC_022247.1"/>
</dbReference>
<evidence type="ECO:0000259" key="8">
    <source>
        <dbReference type="Pfam" id="PF14698"/>
    </source>
</evidence>
<dbReference type="KEGG" id="vpd:VAPA_1c07110"/>
<dbReference type="GO" id="GO:0004056">
    <property type="term" value="F:argininosuccinate lyase activity"/>
    <property type="evidence" value="ECO:0007669"/>
    <property type="project" value="UniProtKB-EC"/>
</dbReference>
<evidence type="ECO:0000313" key="9">
    <source>
        <dbReference type="EMBL" id="AGU47841.1"/>
    </source>
</evidence>
<dbReference type="AlphaFoldDB" id="T1X5W0"/>
<feature type="domain" description="Argininosuccinate lyase C-terminal" evidence="8">
    <location>
        <begin position="396"/>
        <end position="459"/>
    </location>
</feature>
<dbReference type="GO" id="GO:0042450">
    <property type="term" value="P:L-arginine biosynthetic process via ornithine"/>
    <property type="evidence" value="ECO:0007669"/>
    <property type="project" value="InterPro"/>
</dbReference>
<comment type="catalytic activity">
    <reaction evidence="1">
        <text>2-(N(omega)-L-arginino)succinate = fumarate + L-arginine</text>
        <dbReference type="Rhea" id="RHEA:24020"/>
        <dbReference type="ChEBI" id="CHEBI:29806"/>
        <dbReference type="ChEBI" id="CHEBI:32682"/>
        <dbReference type="ChEBI" id="CHEBI:57472"/>
        <dbReference type="EC" id="4.3.2.1"/>
    </reaction>
</comment>
<proteinExistence type="predicted"/>
<dbReference type="Pfam" id="PF00206">
    <property type="entry name" value="Lyase_1"/>
    <property type="match status" value="1"/>
</dbReference>
<keyword evidence="4" id="KW-0055">Arginine biosynthesis</keyword>
<evidence type="ECO:0000256" key="4">
    <source>
        <dbReference type="ARBA" id="ARBA00022571"/>
    </source>
</evidence>
<dbReference type="InterPro" id="IPR008948">
    <property type="entry name" value="L-Aspartase-like"/>
</dbReference>
<dbReference type="HOGENOM" id="CLU_027272_3_5_4"/>
<evidence type="ECO:0000256" key="5">
    <source>
        <dbReference type="ARBA" id="ARBA00023239"/>
    </source>
</evidence>
<protein>
    <recommendedName>
        <fullName evidence="3">argininosuccinate lyase</fullName>
        <ecNumber evidence="3">4.3.2.1</ecNumber>
    </recommendedName>
</protein>
<dbReference type="Gene3D" id="1.10.275.10">
    <property type="entry name" value="Fumarase/aspartase (N-terminal domain)"/>
    <property type="match status" value="1"/>
</dbReference>
<dbReference type="EC" id="4.3.2.1" evidence="3"/>
<dbReference type="Gene3D" id="1.20.200.10">
    <property type="entry name" value="Fumarase/aspartase (Central domain)"/>
    <property type="match status" value="1"/>
</dbReference>
<dbReference type="InterPro" id="IPR009049">
    <property type="entry name" value="Argininosuccinate_lyase"/>
</dbReference>
<evidence type="ECO:0000256" key="6">
    <source>
        <dbReference type="SAM" id="SignalP"/>
    </source>
</evidence>
<dbReference type="PRINTS" id="PR00145">
    <property type="entry name" value="ARGSUCLYASE"/>
</dbReference>
<dbReference type="Gene3D" id="1.10.40.30">
    <property type="entry name" value="Fumarase/aspartase (C-terminal domain)"/>
    <property type="match status" value="1"/>
</dbReference>
<dbReference type="InterPro" id="IPR024083">
    <property type="entry name" value="Fumarase/histidase_N"/>
</dbReference>
<dbReference type="UniPathway" id="UPA00068">
    <property type="reaction ID" value="UER00114"/>
</dbReference>
<evidence type="ECO:0000256" key="3">
    <source>
        <dbReference type="ARBA" id="ARBA00012338"/>
    </source>
</evidence>
<feature type="chain" id="PRO_5004596098" description="argininosuccinate lyase" evidence="6">
    <location>
        <begin position="25"/>
        <end position="533"/>
    </location>
</feature>